<protein>
    <recommendedName>
        <fullName evidence="3">histidine kinase</fullName>
        <ecNumber evidence="3">2.7.13.3</ecNumber>
    </recommendedName>
</protein>
<dbReference type="SUPFAM" id="SSF47384">
    <property type="entry name" value="Homodimeric domain of signal transducing histidine kinase"/>
    <property type="match status" value="1"/>
</dbReference>
<evidence type="ECO:0000256" key="8">
    <source>
        <dbReference type="ARBA" id="ARBA00022989"/>
    </source>
</evidence>
<dbReference type="InterPro" id="IPR036097">
    <property type="entry name" value="HisK_dim/P_sf"/>
</dbReference>
<name>A0ABT1DAJ4_9PROT</name>
<sequence length="553" mass="56947">MPGLMRRRDGGGAAPSHTPGWRRHKPRLRTVLLAVNLVLLVLPLGGIWLLRLYESALVRQTETELMGQGAVLAAAWRSAWLAAAGQAPAPPPAGWAPRTAMLDLARDPVLPPPPSAVPPLAPPAVRALAAGQALQPVLAEAQRTTLAAMRVLDADGVVVASSGGELGLSLAALEEVAEALSGQPASRLRRRADPTLPVPGPASISRGAALRVFLALPVLDGERAIGAVLLSRTPATLDQALYGHRRALAGLGLGLLAAAALGAAGTAYTVARPIAAVTRAAQAVAAGAPAAPPRPRRSAVREADELAAAIAAMAATLERRAETIRDFATEVGHGFKTPLAGLTGALELLQDHAAAMTPEERARFLGQAMADAARLDRLVRRLLELARAEAPAATGHCRLAEVVREAAAPFRAAGLAIAWPPGEGPKAGISAEALRGILGILFENARQHAGPGAACRVTWQEDADAVTLRVADDGMGIPPAITGQVFDRFFTTAAASGGTGLGLAIARRLAEAAGGVLRLVPAERGACFELLVPAGALPLPGLPHQKPKGFWRP</sequence>
<evidence type="ECO:0000313" key="15">
    <source>
        <dbReference type="EMBL" id="MCO6418956.1"/>
    </source>
</evidence>
<dbReference type="PANTHER" id="PTHR45436">
    <property type="entry name" value="SENSOR HISTIDINE KINASE YKOH"/>
    <property type="match status" value="1"/>
</dbReference>
<dbReference type="CDD" id="cd00075">
    <property type="entry name" value="HATPase"/>
    <property type="match status" value="1"/>
</dbReference>
<dbReference type="InterPro" id="IPR003594">
    <property type="entry name" value="HATPase_dom"/>
</dbReference>
<keyword evidence="8 12" id="KW-1133">Transmembrane helix</keyword>
<evidence type="ECO:0000259" key="13">
    <source>
        <dbReference type="PROSITE" id="PS50109"/>
    </source>
</evidence>
<keyword evidence="9" id="KW-0902">Two-component regulatory system</keyword>
<dbReference type="Gene3D" id="3.30.565.10">
    <property type="entry name" value="Histidine kinase-like ATPase, C-terminal domain"/>
    <property type="match status" value="1"/>
</dbReference>
<dbReference type="PROSITE" id="PS50109">
    <property type="entry name" value="HIS_KIN"/>
    <property type="match status" value="1"/>
</dbReference>
<evidence type="ECO:0000256" key="2">
    <source>
        <dbReference type="ARBA" id="ARBA00004370"/>
    </source>
</evidence>
<keyword evidence="16" id="KW-1185">Reference proteome</keyword>
<dbReference type="EC" id="2.7.13.3" evidence="3"/>
<evidence type="ECO:0000256" key="4">
    <source>
        <dbReference type="ARBA" id="ARBA00022553"/>
    </source>
</evidence>
<dbReference type="InterPro" id="IPR003660">
    <property type="entry name" value="HAMP_dom"/>
</dbReference>
<proteinExistence type="predicted"/>
<evidence type="ECO:0000256" key="1">
    <source>
        <dbReference type="ARBA" id="ARBA00000085"/>
    </source>
</evidence>
<feature type="domain" description="Histidine kinase" evidence="13">
    <location>
        <begin position="330"/>
        <end position="536"/>
    </location>
</feature>
<dbReference type="InterPro" id="IPR005467">
    <property type="entry name" value="His_kinase_dom"/>
</dbReference>
<evidence type="ECO:0000256" key="12">
    <source>
        <dbReference type="SAM" id="Phobius"/>
    </source>
</evidence>
<dbReference type="RefSeq" id="WP_252955583.1">
    <property type="nucleotide sequence ID" value="NZ_JAFIRR010000161.1"/>
</dbReference>
<comment type="catalytic activity">
    <reaction evidence="1">
        <text>ATP + protein L-histidine = ADP + protein N-phospho-L-histidine.</text>
        <dbReference type="EC" id="2.7.13.3"/>
    </reaction>
</comment>
<dbReference type="Pfam" id="PF02518">
    <property type="entry name" value="HATPase_c"/>
    <property type="match status" value="1"/>
</dbReference>
<dbReference type="InterPro" id="IPR036890">
    <property type="entry name" value="HATPase_C_sf"/>
</dbReference>
<dbReference type="InterPro" id="IPR004358">
    <property type="entry name" value="Sig_transdc_His_kin-like_C"/>
</dbReference>
<evidence type="ECO:0000256" key="9">
    <source>
        <dbReference type="ARBA" id="ARBA00023012"/>
    </source>
</evidence>
<feature type="transmembrane region" description="Helical" evidence="12">
    <location>
        <begin position="31"/>
        <end position="50"/>
    </location>
</feature>
<evidence type="ECO:0000256" key="7">
    <source>
        <dbReference type="ARBA" id="ARBA00022777"/>
    </source>
</evidence>
<keyword evidence="7 15" id="KW-0418">Kinase</keyword>
<feature type="compositionally biased region" description="Basic and acidic residues" evidence="11">
    <location>
        <begin position="1"/>
        <end position="10"/>
    </location>
</feature>
<evidence type="ECO:0000313" key="16">
    <source>
        <dbReference type="Proteomes" id="UP001523392"/>
    </source>
</evidence>
<dbReference type="Gene3D" id="6.10.340.10">
    <property type="match status" value="1"/>
</dbReference>
<accession>A0ABT1DAJ4</accession>
<evidence type="ECO:0000256" key="11">
    <source>
        <dbReference type="SAM" id="MobiDB-lite"/>
    </source>
</evidence>
<dbReference type="SUPFAM" id="SSF55874">
    <property type="entry name" value="ATPase domain of HSP90 chaperone/DNA topoisomerase II/histidine kinase"/>
    <property type="match status" value="1"/>
</dbReference>
<dbReference type="Proteomes" id="UP001523392">
    <property type="component" value="Unassembled WGS sequence"/>
</dbReference>
<dbReference type="SMART" id="SM00387">
    <property type="entry name" value="HATPase_c"/>
    <property type="match status" value="1"/>
</dbReference>
<evidence type="ECO:0000256" key="6">
    <source>
        <dbReference type="ARBA" id="ARBA00022692"/>
    </source>
</evidence>
<comment type="subcellular location">
    <subcellularLocation>
        <location evidence="2">Membrane</location>
    </subcellularLocation>
</comment>
<organism evidence="15 16">
    <name type="scientific">Siccirubricoccus soli</name>
    <dbReference type="NCBI Taxonomy" id="2899147"/>
    <lineage>
        <taxon>Bacteria</taxon>
        <taxon>Pseudomonadati</taxon>
        <taxon>Pseudomonadota</taxon>
        <taxon>Alphaproteobacteria</taxon>
        <taxon>Acetobacterales</taxon>
        <taxon>Roseomonadaceae</taxon>
        <taxon>Siccirubricoccus</taxon>
    </lineage>
</organism>
<dbReference type="GO" id="GO:0016301">
    <property type="term" value="F:kinase activity"/>
    <property type="evidence" value="ECO:0007669"/>
    <property type="project" value="UniProtKB-KW"/>
</dbReference>
<keyword evidence="10 12" id="KW-0472">Membrane</keyword>
<keyword evidence="5" id="KW-0808">Transferase</keyword>
<dbReference type="Pfam" id="PF00512">
    <property type="entry name" value="HisKA"/>
    <property type="match status" value="1"/>
</dbReference>
<gene>
    <name evidence="15" type="ORF">JYK14_22755</name>
</gene>
<evidence type="ECO:0000259" key="14">
    <source>
        <dbReference type="PROSITE" id="PS50885"/>
    </source>
</evidence>
<dbReference type="CDD" id="cd00082">
    <property type="entry name" value="HisKA"/>
    <property type="match status" value="1"/>
</dbReference>
<dbReference type="SMART" id="SM00388">
    <property type="entry name" value="HisKA"/>
    <property type="match status" value="1"/>
</dbReference>
<keyword evidence="6 12" id="KW-0812">Transmembrane</keyword>
<evidence type="ECO:0000256" key="10">
    <source>
        <dbReference type="ARBA" id="ARBA00023136"/>
    </source>
</evidence>
<feature type="region of interest" description="Disordered" evidence="11">
    <location>
        <begin position="1"/>
        <end position="22"/>
    </location>
</feature>
<dbReference type="PANTHER" id="PTHR45436:SF5">
    <property type="entry name" value="SENSOR HISTIDINE KINASE TRCS"/>
    <property type="match status" value="1"/>
</dbReference>
<evidence type="ECO:0000256" key="3">
    <source>
        <dbReference type="ARBA" id="ARBA00012438"/>
    </source>
</evidence>
<keyword evidence="4" id="KW-0597">Phosphoprotein</keyword>
<dbReference type="PRINTS" id="PR00344">
    <property type="entry name" value="BCTRLSENSOR"/>
</dbReference>
<dbReference type="PROSITE" id="PS50885">
    <property type="entry name" value="HAMP"/>
    <property type="match status" value="1"/>
</dbReference>
<dbReference type="InterPro" id="IPR003661">
    <property type="entry name" value="HisK_dim/P_dom"/>
</dbReference>
<evidence type="ECO:0000256" key="5">
    <source>
        <dbReference type="ARBA" id="ARBA00022679"/>
    </source>
</evidence>
<dbReference type="EMBL" id="JAFIRR010000161">
    <property type="protein sequence ID" value="MCO6418956.1"/>
    <property type="molecule type" value="Genomic_DNA"/>
</dbReference>
<feature type="domain" description="HAMP" evidence="14">
    <location>
        <begin position="268"/>
        <end position="322"/>
    </location>
</feature>
<dbReference type="SMART" id="SM00304">
    <property type="entry name" value="HAMP"/>
    <property type="match status" value="1"/>
</dbReference>
<dbReference type="Gene3D" id="1.10.287.130">
    <property type="match status" value="1"/>
</dbReference>
<comment type="caution">
    <text evidence="15">The sequence shown here is derived from an EMBL/GenBank/DDBJ whole genome shotgun (WGS) entry which is preliminary data.</text>
</comment>
<reference evidence="15 16" key="1">
    <citation type="submission" date="2021-12" db="EMBL/GenBank/DDBJ databases">
        <title>Siccirubricoccus leaddurans sp. nov., a high concentration Zn2+ tolerance bacterium.</title>
        <authorList>
            <person name="Cao Y."/>
        </authorList>
    </citation>
    <scope>NUCLEOTIDE SEQUENCE [LARGE SCALE GENOMIC DNA]</scope>
    <source>
        <strain evidence="15 16">KC 17139</strain>
    </source>
</reference>
<dbReference type="InterPro" id="IPR050428">
    <property type="entry name" value="TCS_sensor_his_kinase"/>
</dbReference>